<dbReference type="RefSeq" id="WP_006671532.1">
    <property type="nucleotide sequence ID" value="NZ_AOMA01000024.1"/>
</dbReference>
<reference evidence="2 3" key="1">
    <citation type="journal article" date="2014" name="PLoS Genet.">
        <title>Phylogenetically driven sequencing of extremely halophilic archaea reveals strategies for static and dynamic osmo-response.</title>
        <authorList>
            <person name="Becker E.A."/>
            <person name="Seitzer P.M."/>
            <person name="Tritt A."/>
            <person name="Larsen D."/>
            <person name="Krusor M."/>
            <person name="Yao A.I."/>
            <person name="Wu D."/>
            <person name="Madern D."/>
            <person name="Eisen J.A."/>
            <person name="Darling A.E."/>
            <person name="Facciotti M.T."/>
        </authorList>
    </citation>
    <scope>NUCLEOTIDE SEQUENCE [LARGE SCALE GENOMIC DNA]</scope>
    <source>
        <strain evidence="2 3">JCM 10879</strain>
    </source>
</reference>
<gene>
    <name evidence="2" type="ORF">C446_02827</name>
</gene>
<dbReference type="SUPFAM" id="SSF56784">
    <property type="entry name" value="HAD-like"/>
    <property type="match status" value="1"/>
</dbReference>
<dbReference type="NCBIfam" id="TIGR01549">
    <property type="entry name" value="HAD-SF-IA-v1"/>
    <property type="match status" value="1"/>
</dbReference>
<accession>M0MIU6</accession>
<evidence type="ECO:0000313" key="3">
    <source>
        <dbReference type="Proteomes" id="UP000011607"/>
    </source>
</evidence>
<comment type="caution">
    <text evidence="2">The sequence shown here is derived from an EMBL/GenBank/DDBJ whole genome shotgun (WGS) entry which is preliminary data.</text>
</comment>
<organism evidence="2 3">
    <name type="scientific">Halobiforma nitratireducens JCM 10879</name>
    <dbReference type="NCBI Taxonomy" id="1227454"/>
    <lineage>
        <taxon>Archaea</taxon>
        <taxon>Methanobacteriati</taxon>
        <taxon>Methanobacteriota</taxon>
        <taxon>Stenosarchaea group</taxon>
        <taxon>Halobacteria</taxon>
        <taxon>Halobacteriales</taxon>
        <taxon>Natrialbaceae</taxon>
        <taxon>Halobiforma</taxon>
    </lineage>
</organism>
<sequence length="243" mass="27288">MTTRPTGKTTSEPTIESDGKQALLFDMDGVILEGDGTDPDVHARAFRDAVDDLDFDLDPEVPLESLFPLETDEYTETFARACQELGLEPAEFYALREEYSAKRSIDRIRDGTRGLYDDVDVLDVLDELERGHPVGLVSNNYDPTVSFVVDHFDLEAFSFVRGRDLGVEGFRRRKPEPYYIEMALDALGLDSGIYVGDRETDLLAAQNAGLTPVLLRRPHNETLEPSVDGYLEIDSLEELLEHL</sequence>
<dbReference type="InterPro" id="IPR050155">
    <property type="entry name" value="HAD-like_hydrolase_sf"/>
</dbReference>
<dbReference type="PANTHER" id="PTHR43434:SF1">
    <property type="entry name" value="PHOSPHOGLYCOLATE PHOSPHATASE"/>
    <property type="match status" value="1"/>
</dbReference>
<dbReference type="Gene3D" id="3.40.50.1000">
    <property type="entry name" value="HAD superfamily/HAD-like"/>
    <property type="match status" value="1"/>
</dbReference>
<dbReference type="InterPro" id="IPR023214">
    <property type="entry name" value="HAD_sf"/>
</dbReference>
<keyword evidence="3" id="KW-1185">Reference proteome</keyword>
<evidence type="ECO:0000256" key="1">
    <source>
        <dbReference type="ARBA" id="ARBA00007958"/>
    </source>
</evidence>
<dbReference type="SFLD" id="SFLDS00003">
    <property type="entry name" value="Haloacid_Dehalogenase"/>
    <property type="match status" value="1"/>
</dbReference>
<dbReference type="eggNOG" id="arCOG02292">
    <property type="taxonomic scope" value="Archaea"/>
</dbReference>
<dbReference type="Proteomes" id="UP000011607">
    <property type="component" value="Unassembled WGS sequence"/>
</dbReference>
<dbReference type="InterPro" id="IPR036412">
    <property type="entry name" value="HAD-like_sf"/>
</dbReference>
<dbReference type="EMBL" id="AOMA01000024">
    <property type="protein sequence ID" value="EMA44649.1"/>
    <property type="molecule type" value="Genomic_DNA"/>
</dbReference>
<dbReference type="STRING" id="1227454.C446_02827"/>
<dbReference type="OrthoDB" id="115864at2157"/>
<proteinExistence type="inferred from homology"/>
<dbReference type="InterPro" id="IPR006439">
    <property type="entry name" value="HAD-SF_hydro_IA"/>
</dbReference>
<dbReference type="AlphaFoldDB" id="M0MIU6"/>
<comment type="similarity">
    <text evidence="1">Belongs to the HAD-like hydrolase superfamily.</text>
</comment>
<dbReference type="GO" id="GO:0006281">
    <property type="term" value="P:DNA repair"/>
    <property type="evidence" value="ECO:0007669"/>
    <property type="project" value="TreeGrafter"/>
</dbReference>
<dbReference type="SFLD" id="SFLDG01129">
    <property type="entry name" value="C1.5:_HAD__Beta-PGM__Phosphata"/>
    <property type="match status" value="1"/>
</dbReference>
<dbReference type="GO" id="GO:0008967">
    <property type="term" value="F:phosphoglycolate phosphatase activity"/>
    <property type="evidence" value="ECO:0007669"/>
    <property type="project" value="TreeGrafter"/>
</dbReference>
<dbReference type="PATRIC" id="fig|1227454.3.peg.560"/>
<protein>
    <submittedName>
        <fullName evidence="2">HAD-superfamily hydrolase</fullName>
    </submittedName>
</protein>
<dbReference type="PANTHER" id="PTHR43434">
    <property type="entry name" value="PHOSPHOGLYCOLATE PHOSPHATASE"/>
    <property type="match status" value="1"/>
</dbReference>
<dbReference type="Pfam" id="PF00702">
    <property type="entry name" value="Hydrolase"/>
    <property type="match status" value="1"/>
</dbReference>
<keyword evidence="2" id="KW-0378">Hydrolase</keyword>
<name>M0MIU6_9EURY</name>
<evidence type="ECO:0000313" key="2">
    <source>
        <dbReference type="EMBL" id="EMA44649.1"/>
    </source>
</evidence>